<dbReference type="PRINTS" id="PR00463">
    <property type="entry name" value="EP450I"/>
</dbReference>
<evidence type="ECO:0000256" key="10">
    <source>
        <dbReference type="ARBA" id="ARBA00023004"/>
    </source>
</evidence>
<keyword evidence="12" id="KW-0472">Membrane</keyword>
<evidence type="ECO:0000256" key="5">
    <source>
        <dbReference type="ARBA" id="ARBA00022617"/>
    </source>
</evidence>
<evidence type="ECO:0000256" key="7">
    <source>
        <dbReference type="ARBA" id="ARBA00022824"/>
    </source>
</evidence>
<evidence type="ECO:0000256" key="13">
    <source>
        <dbReference type="PIRSR" id="PIRSR602401-1"/>
    </source>
</evidence>
<dbReference type="AlphaFoldDB" id="A0A6J1RZ41"/>
<keyword evidence="6 13" id="KW-0479">Metal-binding</keyword>
<organism evidence="15 16">
    <name type="scientific">Frankliniella occidentalis</name>
    <name type="common">Western flower thrips</name>
    <name type="synonym">Euthrips occidentalis</name>
    <dbReference type="NCBI Taxonomy" id="133901"/>
    <lineage>
        <taxon>Eukaryota</taxon>
        <taxon>Metazoa</taxon>
        <taxon>Ecdysozoa</taxon>
        <taxon>Arthropoda</taxon>
        <taxon>Hexapoda</taxon>
        <taxon>Insecta</taxon>
        <taxon>Pterygota</taxon>
        <taxon>Neoptera</taxon>
        <taxon>Paraneoptera</taxon>
        <taxon>Thysanoptera</taxon>
        <taxon>Terebrantia</taxon>
        <taxon>Thripoidea</taxon>
        <taxon>Thripidae</taxon>
        <taxon>Frankliniella</taxon>
    </lineage>
</organism>
<evidence type="ECO:0000313" key="15">
    <source>
        <dbReference type="Proteomes" id="UP000504606"/>
    </source>
</evidence>
<dbReference type="GeneID" id="113203627"/>
<dbReference type="InterPro" id="IPR017972">
    <property type="entry name" value="Cyt_P450_CS"/>
</dbReference>
<dbReference type="PANTHER" id="PTHR24291">
    <property type="entry name" value="CYTOCHROME P450 FAMILY 4"/>
    <property type="match status" value="1"/>
</dbReference>
<comment type="cofactor">
    <cofactor evidence="1 13">
        <name>heme</name>
        <dbReference type="ChEBI" id="CHEBI:30413"/>
    </cofactor>
</comment>
<accession>A0A6J1RZ41</accession>
<gene>
    <name evidence="16" type="primary">LOC113203627</name>
</gene>
<keyword evidence="5 13" id="KW-0349">Heme</keyword>
<protein>
    <submittedName>
        <fullName evidence="16">Cytochrome P450 4C1</fullName>
    </submittedName>
</protein>
<reference evidence="16" key="1">
    <citation type="journal article" date="2018" name="Proc. Natl. Acad. Sci. U.S.A.">
        <title>Phylogenomics and the evolution of hemipteroid insects.</title>
        <authorList>
            <person name="Johnson K.P."/>
            <person name="Dietrich C.H."/>
            <person name="Friedrich F."/>
            <person name="Beutel R.G."/>
            <person name="Wipfler B."/>
            <person name="Peters R.S."/>
            <person name="Allen J.M."/>
            <person name="Petersen M."/>
            <person name="Donath A."/>
            <person name="Walden K.K."/>
            <person name="Kozlov A.M."/>
            <person name="Podsiadlowski L."/>
            <person name="Mayer C."/>
            <person name="Meusemann K."/>
            <person name="Vasilikopoulos A."/>
            <person name="Waterhouse R.M."/>
            <person name="Cameron S.L."/>
            <person name="Weirauch C."/>
            <person name="Swanson D.R."/>
            <person name="Percy D.M."/>
            <person name="Hardy N.B."/>
            <person name="Terry I."/>
            <person name="Liu S."/>
            <person name="Zhou X."/>
            <person name="Misof B."/>
            <person name="Robertson H.M."/>
            <person name="Yoshizawa K."/>
        </authorList>
    </citation>
    <scope>NUCLEOTIDE SEQUENCE</scope>
    <source>
        <tissue evidence="16">Whole organism</tissue>
    </source>
</reference>
<comment type="subcellular location">
    <subcellularLocation>
        <location evidence="3">Endoplasmic reticulum membrane</location>
        <topology evidence="3">Peripheral membrane protein</topology>
    </subcellularLocation>
    <subcellularLocation>
        <location evidence="2">Microsome membrane</location>
        <topology evidence="2">Peripheral membrane protein</topology>
    </subcellularLocation>
</comment>
<sequence length="496" mass="56638">MDVTMLAMVLVVLAWAFHFFNKQRKWTRAVDLIPGPPSSIVMGNTWELMWKYKFNQTQAFEDWTKKYGGIFRLWVGNNKAVIILSKPEDLEILLGSNKHIEKADVYNQLHSWIGEGLLTSTGKKWHTRRKLITPSFHFRILDQFVEVFNRNSDILVQKLLLQKDTINVHAFITLCTLDIICETAMGTKVEAQKNATSAYVSSVNDATVSFHQRSMKPWLQSDLVFNVSTEGKTYNDALKVMHDYTKEVIESRRKEREIRRNSLSVTEKDLGMKKRVAFLDQLLEANDSLLDKDIQEEVDTFMFEGHDTTAAALSFILYNVAANPEVQEQLVQEMHDLFGDSDRPASSQDLQNMRYTERVIKETLRLYPSVPLFARLVKEDLPVSGGYVIPAGANVTISCLQMGRDPVQWPDPEKFDPDRFLPENSAGRHPYAYVPFSAGPRNCVGQKFAMMEMKSTVSKVVRHCKLDLPSPGYKPKVEGRVILKSIEGVLLKISPR</sequence>
<keyword evidence="8" id="KW-0492">Microsome</keyword>
<dbReference type="InterPro" id="IPR002401">
    <property type="entry name" value="Cyt_P450_E_grp-I"/>
</dbReference>
<evidence type="ECO:0000313" key="16">
    <source>
        <dbReference type="RefSeq" id="XP_052123521.1"/>
    </source>
</evidence>
<evidence type="ECO:0000256" key="6">
    <source>
        <dbReference type="ARBA" id="ARBA00022723"/>
    </source>
</evidence>
<dbReference type="CDD" id="cd20628">
    <property type="entry name" value="CYP4"/>
    <property type="match status" value="1"/>
</dbReference>
<dbReference type="Pfam" id="PF00067">
    <property type="entry name" value="p450"/>
    <property type="match status" value="1"/>
</dbReference>
<keyword evidence="11 14" id="KW-0503">Monooxygenase</keyword>
<dbReference type="InterPro" id="IPR036396">
    <property type="entry name" value="Cyt_P450_sf"/>
</dbReference>
<evidence type="ECO:0000256" key="8">
    <source>
        <dbReference type="ARBA" id="ARBA00022848"/>
    </source>
</evidence>
<feature type="binding site" description="axial binding residue" evidence="13">
    <location>
        <position position="443"/>
    </location>
    <ligand>
        <name>heme</name>
        <dbReference type="ChEBI" id="CHEBI:30413"/>
    </ligand>
    <ligandPart>
        <name>Fe</name>
        <dbReference type="ChEBI" id="CHEBI:18248"/>
    </ligandPart>
</feature>
<keyword evidence="10 13" id="KW-0408">Iron</keyword>
<dbReference type="Gene3D" id="1.10.630.10">
    <property type="entry name" value="Cytochrome P450"/>
    <property type="match status" value="1"/>
</dbReference>
<dbReference type="GO" id="GO:0005506">
    <property type="term" value="F:iron ion binding"/>
    <property type="evidence" value="ECO:0007669"/>
    <property type="project" value="InterPro"/>
</dbReference>
<comment type="similarity">
    <text evidence="4 14">Belongs to the cytochrome P450 family.</text>
</comment>
<evidence type="ECO:0000256" key="2">
    <source>
        <dbReference type="ARBA" id="ARBA00004174"/>
    </source>
</evidence>
<dbReference type="GO" id="GO:0020037">
    <property type="term" value="F:heme binding"/>
    <property type="evidence" value="ECO:0007669"/>
    <property type="project" value="InterPro"/>
</dbReference>
<name>A0A6J1RZ41_FRAOC</name>
<keyword evidence="15" id="KW-1185">Reference proteome</keyword>
<evidence type="ECO:0000256" key="3">
    <source>
        <dbReference type="ARBA" id="ARBA00004406"/>
    </source>
</evidence>
<evidence type="ECO:0000256" key="14">
    <source>
        <dbReference type="RuleBase" id="RU000461"/>
    </source>
</evidence>
<evidence type="ECO:0000256" key="1">
    <source>
        <dbReference type="ARBA" id="ARBA00001971"/>
    </source>
</evidence>
<dbReference type="RefSeq" id="XP_052123521.1">
    <property type="nucleotide sequence ID" value="XM_052267561.1"/>
</dbReference>
<dbReference type="GO" id="GO:0016705">
    <property type="term" value="F:oxidoreductase activity, acting on paired donors, with incorporation or reduction of molecular oxygen"/>
    <property type="evidence" value="ECO:0007669"/>
    <property type="project" value="InterPro"/>
</dbReference>
<keyword evidence="7" id="KW-0256">Endoplasmic reticulum</keyword>
<dbReference type="GO" id="GO:0004497">
    <property type="term" value="F:monooxygenase activity"/>
    <property type="evidence" value="ECO:0007669"/>
    <property type="project" value="UniProtKB-KW"/>
</dbReference>
<evidence type="ECO:0000256" key="12">
    <source>
        <dbReference type="ARBA" id="ARBA00023136"/>
    </source>
</evidence>
<evidence type="ECO:0000256" key="4">
    <source>
        <dbReference type="ARBA" id="ARBA00010617"/>
    </source>
</evidence>
<dbReference type="GO" id="GO:0005789">
    <property type="term" value="C:endoplasmic reticulum membrane"/>
    <property type="evidence" value="ECO:0007669"/>
    <property type="project" value="UniProtKB-SubCell"/>
</dbReference>
<dbReference type="Proteomes" id="UP000504606">
    <property type="component" value="Unplaced"/>
</dbReference>
<dbReference type="PANTHER" id="PTHR24291:SF189">
    <property type="entry name" value="CYTOCHROME P450 4C3-RELATED"/>
    <property type="match status" value="1"/>
</dbReference>
<keyword evidence="9 14" id="KW-0560">Oxidoreductase</keyword>
<dbReference type="SUPFAM" id="SSF48264">
    <property type="entry name" value="Cytochrome P450"/>
    <property type="match status" value="1"/>
</dbReference>
<evidence type="ECO:0000256" key="11">
    <source>
        <dbReference type="ARBA" id="ARBA00023033"/>
    </source>
</evidence>
<dbReference type="OrthoDB" id="1470350at2759"/>
<proteinExistence type="inferred from homology"/>
<dbReference type="PROSITE" id="PS00086">
    <property type="entry name" value="CYTOCHROME_P450"/>
    <property type="match status" value="1"/>
</dbReference>
<reference evidence="16" key="2">
    <citation type="submission" date="2025-08" db="UniProtKB">
        <authorList>
            <consortium name="RefSeq"/>
        </authorList>
    </citation>
    <scope>IDENTIFICATION</scope>
    <source>
        <tissue evidence="16">Whole organism</tissue>
    </source>
</reference>
<dbReference type="PRINTS" id="PR00385">
    <property type="entry name" value="P450"/>
</dbReference>
<dbReference type="InterPro" id="IPR050196">
    <property type="entry name" value="Cytochrome_P450_Monoox"/>
</dbReference>
<dbReference type="InterPro" id="IPR001128">
    <property type="entry name" value="Cyt_P450"/>
</dbReference>
<evidence type="ECO:0000256" key="9">
    <source>
        <dbReference type="ARBA" id="ARBA00023002"/>
    </source>
</evidence>
<dbReference type="KEGG" id="foc:113203627"/>